<feature type="transmembrane region" description="Helical" evidence="2">
    <location>
        <begin position="50"/>
        <end position="70"/>
    </location>
</feature>
<sequence length="185" mass="21401">MRKATTTIKWISLISLIIILPLCLHIGDLIPVRDIRKGVMSLSNFFTGNVSFTFLLLLLLCFVFLAPDIYHSLQQDMEDIKTARQIKEEQKSGLKDLNQRCSEIESQLVSVQISIKDNKCDLREKCISHSISIRDQLAKLSNIQDNYLSHYHNGTKQLYHIASKTILYSQREIQSLIDQYQNIKF</sequence>
<evidence type="ECO:0000313" key="3">
    <source>
        <dbReference type="EMBL" id="MCY1713382.1"/>
    </source>
</evidence>
<protein>
    <recommendedName>
        <fullName evidence="5">LemA family protein</fullName>
    </recommendedName>
</protein>
<evidence type="ECO:0000256" key="1">
    <source>
        <dbReference type="SAM" id="Coils"/>
    </source>
</evidence>
<evidence type="ECO:0000256" key="2">
    <source>
        <dbReference type="SAM" id="Phobius"/>
    </source>
</evidence>
<keyword evidence="2" id="KW-1133">Transmembrane helix</keyword>
<evidence type="ECO:0000313" key="4">
    <source>
        <dbReference type="Proteomes" id="UP001082703"/>
    </source>
</evidence>
<dbReference type="EMBL" id="JAPOHA010000003">
    <property type="protein sequence ID" value="MCY1713382.1"/>
    <property type="molecule type" value="Genomic_DNA"/>
</dbReference>
<gene>
    <name evidence="3" type="ORF">OUY18_03815</name>
</gene>
<feature type="transmembrane region" description="Helical" evidence="2">
    <location>
        <begin position="7"/>
        <end position="30"/>
    </location>
</feature>
<proteinExistence type="predicted"/>
<keyword evidence="4" id="KW-1185">Reference proteome</keyword>
<reference evidence="3 4" key="1">
    <citation type="submission" date="2022-11" db="EMBL/GenBank/DDBJ databases">
        <authorList>
            <person name="Caiyu Z."/>
        </authorList>
    </citation>
    <scope>NUCLEOTIDE SEQUENCE [LARGE SCALE GENOMIC DNA]</scope>
    <source>
        <strain evidence="3 4">YR-4</strain>
    </source>
</reference>
<organism evidence="3 4">
    <name type="scientific">Caproiciproducens galactitolivorans</name>
    <dbReference type="NCBI Taxonomy" id="642589"/>
    <lineage>
        <taxon>Bacteria</taxon>
        <taxon>Bacillati</taxon>
        <taxon>Bacillota</taxon>
        <taxon>Clostridia</taxon>
        <taxon>Eubacteriales</taxon>
        <taxon>Acutalibacteraceae</taxon>
        <taxon>Caproiciproducens</taxon>
    </lineage>
</organism>
<keyword evidence="2" id="KW-0472">Membrane</keyword>
<evidence type="ECO:0008006" key="5">
    <source>
        <dbReference type="Google" id="ProtNLM"/>
    </source>
</evidence>
<name>A0ABT4BR78_9FIRM</name>
<keyword evidence="2" id="KW-0812">Transmembrane</keyword>
<feature type="coiled-coil region" evidence="1">
    <location>
        <begin position="70"/>
        <end position="114"/>
    </location>
</feature>
<accession>A0ABT4BR78</accession>
<keyword evidence="1" id="KW-0175">Coiled coil</keyword>
<dbReference type="RefSeq" id="WP_268057389.1">
    <property type="nucleotide sequence ID" value="NZ_JAPOHA010000003.1"/>
</dbReference>
<dbReference type="Proteomes" id="UP001082703">
    <property type="component" value="Unassembled WGS sequence"/>
</dbReference>
<comment type="caution">
    <text evidence="3">The sequence shown here is derived from an EMBL/GenBank/DDBJ whole genome shotgun (WGS) entry which is preliminary data.</text>
</comment>